<evidence type="ECO:0000313" key="1">
    <source>
        <dbReference type="EMBL" id="KKM96517.1"/>
    </source>
</evidence>
<protein>
    <recommendedName>
        <fullName evidence="2">HTH merR-type domain-containing protein</fullName>
    </recommendedName>
</protein>
<comment type="caution">
    <text evidence="1">The sequence shown here is derived from an EMBL/GenBank/DDBJ whole genome shotgun (WGS) entry which is preliminary data.</text>
</comment>
<dbReference type="AlphaFoldDB" id="A0A0F9PTJ6"/>
<accession>A0A0F9PTJ6</accession>
<gene>
    <name evidence="1" type="ORF">LCGC14_1177290</name>
</gene>
<dbReference type="Gene3D" id="1.10.1660.10">
    <property type="match status" value="1"/>
</dbReference>
<sequence length="96" mass="11540">MEHQNYILVSHYCERTHIPNTFIEALNEYGLIRFQQVETGIYILDEEIPEIERFDRLYNDLGINLEGLDALNHMLGKLRAMENEMNLLRNRLRLYE</sequence>
<dbReference type="Pfam" id="PF13591">
    <property type="entry name" value="MerR_2"/>
    <property type="match status" value="1"/>
</dbReference>
<organism evidence="1">
    <name type="scientific">marine sediment metagenome</name>
    <dbReference type="NCBI Taxonomy" id="412755"/>
    <lineage>
        <taxon>unclassified sequences</taxon>
        <taxon>metagenomes</taxon>
        <taxon>ecological metagenomes</taxon>
    </lineage>
</organism>
<dbReference type="EMBL" id="LAZR01005870">
    <property type="protein sequence ID" value="KKM96517.1"/>
    <property type="molecule type" value="Genomic_DNA"/>
</dbReference>
<reference evidence="1" key="1">
    <citation type="journal article" date="2015" name="Nature">
        <title>Complex archaea that bridge the gap between prokaryotes and eukaryotes.</title>
        <authorList>
            <person name="Spang A."/>
            <person name="Saw J.H."/>
            <person name="Jorgensen S.L."/>
            <person name="Zaremba-Niedzwiedzka K."/>
            <person name="Martijn J."/>
            <person name="Lind A.E."/>
            <person name="van Eijk R."/>
            <person name="Schleper C."/>
            <person name="Guy L."/>
            <person name="Ettema T.J."/>
        </authorList>
    </citation>
    <scope>NUCLEOTIDE SEQUENCE</scope>
</reference>
<name>A0A0F9PTJ6_9ZZZZ</name>
<proteinExistence type="predicted"/>
<evidence type="ECO:0008006" key="2">
    <source>
        <dbReference type="Google" id="ProtNLM"/>
    </source>
</evidence>